<dbReference type="InterPro" id="IPR011006">
    <property type="entry name" value="CheY-like_superfamily"/>
</dbReference>
<dbReference type="OrthoDB" id="2168082at2"/>
<dbReference type="InterPro" id="IPR007492">
    <property type="entry name" value="LytTR_DNA-bd_dom"/>
</dbReference>
<keyword evidence="5" id="KW-1185">Reference proteome</keyword>
<evidence type="ECO:0000256" key="1">
    <source>
        <dbReference type="PROSITE-ProRule" id="PRU00169"/>
    </source>
</evidence>
<dbReference type="Proteomes" id="UP000239068">
    <property type="component" value="Unassembled WGS sequence"/>
</dbReference>
<dbReference type="Gene3D" id="2.40.50.1020">
    <property type="entry name" value="LytTr DNA-binding domain"/>
    <property type="match status" value="1"/>
</dbReference>
<dbReference type="EMBL" id="MSCM01000001">
    <property type="protein sequence ID" value="PQJ81789.1"/>
    <property type="molecule type" value="Genomic_DNA"/>
</dbReference>
<dbReference type="SUPFAM" id="SSF52172">
    <property type="entry name" value="CheY-like"/>
    <property type="match status" value="1"/>
</dbReference>
<dbReference type="InterPro" id="IPR046947">
    <property type="entry name" value="LytR-like"/>
</dbReference>
<dbReference type="PANTHER" id="PTHR37299:SF1">
    <property type="entry name" value="STAGE 0 SPORULATION PROTEIN A HOMOLOG"/>
    <property type="match status" value="1"/>
</dbReference>
<dbReference type="SMART" id="SM00448">
    <property type="entry name" value="REC"/>
    <property type="match status" value="1"/>
</dbReference>
<dbReference type="PROSITE" id="PS50930">
    <property type="entry name" value="HTH_LYTTR"/>
    <property type="match status" value="1"/>
</dbReference>
<dbReference type="RefSeq" id="WP_105020360.1">
    <property type="nucleotide sequence ID" value="NZ_MSCM01000001.1"/>
</dbReference>
<organism evidence="4 5">
    <name type="scientific">Polaribacter glomeratus</name>
    <dbReference type="NCBI Taxonomy" id="102"/>
    <lineage>
        <taxon>Bacteria</taxon>
        <taxon>Pseudomonadati</taxon>
        <taxon>Bacteroidota</taxon>
        <taxon>Flavobacteriia</taxon>
        <taxon>Flavobacteriales</taxon>
        <taxon>Flavobacteriaceae</taxon>
    </lineage>
</organism>
<keyword evidence="1" id="KW-0597">Phosphoprotein</keyword>
<dbReference type="Gene3D" id="3.40.50.2300">
    <property type="match status" value="1"/>
</dbReference>
<protein>
    <submittedName>
        <fullName evidence="4">DNA-binding response regulator</fullName>
    </submittedName>
</protein>
<gene>
    <name evidence="4" type="ORF">BTO16_04035</name>
</gene>
<dbReference type="Pfam" id="PF04397">
    <property type="entry name" value="LytTR"/>
    <property type="match status" value="1"/>
</dbReference>
<dbReference type="GO" id="GO:0003677">
    <property type="term" value="F:DNA binding"/>
    <property type="evidence" value="ECO:0007669"/>
    <property type="project" value="UniProtKB-KW"/>
</dbReference>
<feature type="domain" description="HTH LytTR-type" evidence="3">
    <location>
        <begin position="145"/>
        <end position="245"/>
    </location>
</feature>
<evidence type="ECO:0000313" key="5">
    <source>
        <dbReference type="Proteomes" id="UP000239068"/>
    </source>
</evidence>
<dbReference type="Pfam" id="PF00072">
    <property type="entry name" value="Response_reg"/>
    <property type="match status" value="1"/>
</dbReference>
<proteinExistence type="predicted"/>
<dbReference type="PANTHER" id="PTHR37299">
    <property type="entry name" value="TRANSCRIPTIONAL REGULATOR-RELATED"/>
    <property type="match status" value="1"/>
</dbReference>
<comment type="caution">
    <text evidence="4">The sequence shown here is derived from an EMBL/GenBank/DDBJ whole genome shotgun (WGS) entry which is preliminary data.</text>
</comment>
<dbReference type="AlphaFoldDB" id="A0A2S7WW05"/>
<reference evidence="4 5" key="1">
    <citation type="submission" date="2016-12" db="EMBL/GenBank/DDBJ databases">
        <title>Trade-off between light-utilization and light-protection in marine flavobacteria.</title>
        <authorList>
            <person name="Kumagai Y."/>
            <person name="Yoshizawa S."/>
            <person name="Kogure K."/>
            <person name="Iwasaki W."/>
        </authorList>
    </citation>
    <scope>NUCLEOTIDE SEQUENCE [LARGE SCALE GENOMIC DNA]</scope>
    <source>
        <strain evidence="4 5">ATCC 43844</strain>
    </source>
</reference>
<name>A0A2S7WW05_9FLAO</name>
<dbReference type="SMART" id="SM00850">
    <property type="entry name" value="LytTR"/>
    <property type="match status" value="1"/>
</dbReference>
<dbReference type="PROSITE" id="PS50110">
    <property type="entry name" value="RESPONSE_REGULATORY"/>
    <property type="match status" value="1"/>
</dbReference>
<accession>A0A2S7WW05</accession>
<sequence>MIKAILVDDEENALKILELKIKLFFKDIEIVRTFQNPKEAIPFINNTTIDLLFIDVEMPVYSGFDVLSQLEKPDFEIIFVTAYNKYAIEAFKNCAIGYILKPIDNDELKSTIENAIISVNQKNNFTKNNALLELLIEKNTIVNKLIIPTNKGMSFIHFDKIIHIEGYDGYTKIHLTDDIEIVSSYNIGKYEKMLNDDFYKCHKSHIINLKKVSAFENEGYILLEGEKRVPVSKTKRKEFINLCSH</sequence>
<feature type="modified residue" description="4-aspartylphosphate" evidence="1">
    <location>
        <position position="55"/>
    </location>
</feature>
<keyword evidence="4" id="KW-0238">DNA-binding</keyword>
<evidence type="ECO:0000259" key="3">
    <source>
        <dbReference type="PROSITE" id="PS50930"/>
    </source>
</evidence>
<feature type="domain" description="Response regulatory" evidence="2">
    <location>
        <begin position="3"/>
        <end position="116"/>
    </location>
</feature>
<evidence type="ECO:0000313" key="4">
    <source>
        <dbReference type="EMBL" id="PQJ81789.1"/>
    </source>
</evidence>
<dbReference type="GO" id="GO:0000156">
    <property type="term" value="F:phosphorelay response regulator activity"/>
    <property type="evidence" value="ECO:0007669"/>
    <property type="project" value="InterPro"/>
</dbReference>
<dbReference type="InterPro" id="IPR001789">
    <property type="entry name" value="Sig_transdc_resp-reg_receiver"/>
</dbReference>
<evidence type="ECO:0000259" key="2">
    <source>
        <dbReference type="PROSITE" id="PS50110"/>
    </source>
</evidence>